<name>A0A1E7FY85_9STRA</name>
<sequence>MRLLHVNEFSLDSVVNSIFIVGINLGMPRKSLVIDFGNKENPDGSVYITQPQSHPHLPGVSRHLFCHNGILSYLQTYVERLESGIYEPCTIHPESPLSRGICLFPEKVSVAVTNGVEVRASARWFPEPGHGPMNFGYSIRICLAESDSRDGEVSCQLVDRNWEFHYEDGTINRVSGEGAVGKQPLFFRQNDRSTGFIDLGPAGNGETYTNTVFSYQSQSGPVPGSHSLDVLKTTNARVRGTFSFRPGSIRKPTGPLFLVDVGEFPLHVELPFY</sequence>
<feature type="domain" description="ApaG" evidence="1">
    <location>
        <begin position="110"/>
        <end position="273"/>
    </location>
</feature>
<protein>
    <recommendedName>
        <fullName evidence="1">ApaG domain-containing protein</fullName>
    </recommendedName>
</protein>
<dbReference type="AlphaFoldDB" id="A0A1E7FY85"/>
<gene>
    <name evidence="2" type="ORF">FRACYDRAFT_267383</name>
</gene>
<dbReference type="OrthoDB" id="45903at2759"/>
<evidence type="ECO:0000313" key="2">
    <source>
        <dbReference type="EMBL" id="OEU22783.1"/>
    </source>
</evidence>
<accession>A0A1E7FY85</accession>
<dbReference type="SUPFAM" id="SSF110069">
    <property type="entry name" value="ApaG-like"/>
    <property type="match status" value="1"/>
</dbReference>
<dbReference type="Gene3D" id="2.60.40.1470">
    <property type="entry name" value="ApaG domain"/>
    <property type="match status" value="1"/>
</dbReference>
<evidence type="ECO:0000313" key="3">
    <source>
        <dbReference type="Proteomes" id="UP000095751"/>
    </source>
</evidence>
<proteinExistence type="predicted"/>
<dbReference type="KEGG" id="fcy:FRACYDRAFT_267383"/>
<keyword evidence="3" id="KW-1185">Reference proteome</keyword>
<dbReference type="Pfam" id="PF04379">
    <property type="entry name" value="DUF525"/>
    <property type="match status" value="1"/>
</dbReference>
<dbReference type="EMBL" id="KV784353">
    <property type="protein sequence ID" value="OEU22783.1"/>
    <property type="molecule type" value="Genomic_DNA"/>
</dbReference>
<dbReference type="PROSITE" id="PS51087">
    <property type="entry name" value="APAG"/>
    <property type="match status" value="1"/>
</dbReference>
<dbReference type="Proteomes" id="UP000095751">
    <property type="component" value="Unassembled WGS sequence"/>
</dbReference>
<evidence type="ECO:0000259" key="1">
    <source>
        <dbReference type="PROSITE" id="PS51087"/>
    </source>
</evidence>
<reference evidence="2 3" key="1">
    <citation type="submission" date="2016-09" db="EMBL/GenBank/DDBJ databases">
        <title>Extensive genetic diversity and differential bi-allelic expression allows diatom success in the polar Southern Ocean.</title>
        <authorList>
            <consortium name="DOE Joint Genome Institute"/>
            <person name="Mock T."/>
            <person name="Otillar R.P."/>
            <person name="Strauss J."/>
            <person name="Dupont C."/>
            <person name="Frickenhaus S."/>
            <person name="Maumus F."/>
            <person name="Mcmullan M."/>
            <person name="Sanges R."/>
            <person name="Schmutz J."/>
            <person name="Toseland A."/>
            <person name="Valas R."/>
            <person name="Veluchamy A."/>
            <person name="Ward B.J."/>
            <person name="Allen A."/>
            <person name="Barry K."/>
            <person name="Falciatore A."/>
            <person name="Ferrante M."/>
            <person name="Fortunato A.E."/>
            <person name="Gloeckner G."/>
            <person name="Gruber A."/>
            <person name="Hipkin R."/>
            <person name="Janech M."/>
            <person name="Kroth P."/>
            <person name="Leese F."/>
            <person name="Lindquist E."/>
            <person name="Lyon B.R."/>
            <person name="Martin J."/>
            <person name="Mayer C."/>
            <person name="Parker M."/>
            <person name="Quesneville H."/>
            <person name="Raymond J."/>
            <person name="Uhlig C."/>
            <person name="Valentin K.U."/>
            <person name="Worden A.Z."/>
            <person name="Armbrust E.V."/>
            <person name="Bowler C."/>
            <person name="Green B."/>
            <person name="Moulton V."/>
            <person name="Van Oosterhout C."/>
            <person name="Grigoriev I."/>
        </authorList>
    </citation>
    <scope>NUCLEOTIDE SEQUENCE [LARGE SCALE GENOMIC DNA]</scope>
    <source>
        <strain evidence="2 3">CCMP1102</strain>
    </source>
</reference>
<dbReference type="InterPro" id="IPR007474">
    <property type="entry name" value="ApaG_domain"/>
</dbReference>
<dbReference type="PANTHER" id="PTHR47463:SF2">
    <property type="entry name" value="F-BOX PROTEIN SKIP16"/>
    <property type="match status" value="1"/>
</dbReference>
<dbReference type="InParanoid" id="A0A1E7FY85"/>
<dbReference type="InterPro" id="IPR036767">
    <property type="entry name" value="ApaG_sf"/>
</dbReference>
<dbReference type="PANTHER" id="PTHR47463">
    <property type="entry name" value="F-BOX PROTEIN SKIP16"/>
    <property type="match status" value="1"/>
</dbReference>
<organism evidence="2 3">
    <name type="scientific">Fragilariopsis cylindrus CCMP1102</name>
    <dbReference type="NCBI Taxonomy" id="635003"/>
    <lineage>
        <taxon>Eukaryota</taxon>
        <taxon>Sar</taxon>
        <taxon>Stramenopiles</taxon>
        <taxon>Ochrophyta</taxon>
        <taxon>Bacillariophyta</taxon>
        <taxon>Bacillariophyceae</taxon>
        <taxon>Bacillariophycidae</taxon>
        <taxon>Bacillariales</taxon>
        <taxon>Bacillariaceae</taxon>
        <taxon>Fragilariopsis</taxon>
    </lineage>
</organism>